<keyword evidence="2" id="KW-1185">Reference proteome</keyword>
<reference evidence="1" key="1">
    <citation type="submission" date="2021-02" db="EMBL/GenBank/DDBJ databases">
        <authorList>
            <consortium name="DOE Joint Genome Institute"/>
            <person name="Ahrendt S."/>
            <person name="Looney B.P."/>
            <person name="Miyauchi S."/>
            <person name="Morin E."/>
            <person name="Drula E."/>
            <person name="Courty P.E."/>
            <person name="Chicoki N."/>
            <person name="Fauchery L."/>
            <person name="Kohler A."/>
            <person name="Kuo A."/>
            <person name="Labutti K."/>
            <person name="Pangilinan J."/>
            <person name="Lipzen A."/>
            <person name="Riley R."/>
            <person name="Andreopoulos W."/>
            <person name="He G."/>
            <person name="Johnson J."/>
            <person name="Barry K.W."/>
            <person name="Grigoriev I.V."/>
            <person name="Nagy L."/>
            <person name="Hibbett D."/>
            <person name="Henrissat B."/>
            <person name="Matheny P.B."/>
            <person name="Labbe J."/>
            <person name="Martin F."/>
        </authorList>
    </citation>
    <scope>NUCLEOTIDE SEQUENCE</scope>
    <source>
        <strain evidence="1">FP105234-sp</strain>
    </source>
</reference>
<protein>
    <submittedName>
        <fullName evidence="1">Uncharacterized protein</fullName>
    </submittedName>
</protein>
<dbReference type="EMBL" id="MU275901">
    <property type="protein sequence ID" value="KAI0047577.1"/>
    <property type="molecule type" value="Genomic_DNA"/>
</dbReference>
<gene>
    <name evidence="1" type="ORF">FA95DRAFT_1206422</name>
</gene>
<dbReference type="Proteomes" id="UP000814033">
    <property type="component" value="Unassembled WGS sequence"/>
</dbReference>
<comment type="caution">
    <text evidence="1">The sequence shown here is derived from an EMBL/GenBank/DDBJ whole genome shotgun (WGS) entry which is preliminary data.</text>
</comment>
<accession>A0ACB8RUP5</accession>
<evidence type="ECO:0000313" key="1">
    <source>
        <dbReference type="EMBL" id="KAI0047577.1"/>
    </source>
</evidence>
<evidence type="ECO:0000313" key="2">
    <source>
        <dbReference type="Proteomes" id="UP000814033"/>
    </source>
</evidence>
<name>A0ACB8RUP5_9AGAM</name>
<sequence length="130" mass="14286">MKRQFCSLVPTALPVQRRVHSRNASHSRRAHKKEKPAVGAGALGASTKRENKCGDCARRFAALANMRAAFLISHRRPWRTSSRMRGATPGMSSASHPLTDPGRHSAQDETGRQPPTRHDAKDGSGICRCY</sequence>
<organism evidence="1 2">
    <name type="scientific">Auriscalpium vulgare</name>
    <dbReference type="NCBI Taxonomy" id="40419"/>
    <lineage>
        <taxon>Eukaryota</taxon>
        <taxon>Fungi</taxon>
        <taxon>Dikarya</taxon>
        <taxon>Basidiomycota</taxon>
        <taxon>Agaricomycotina</taxon>
        <taxon>Agaricomycetes</taxon>
        <taxon>Russulales</taxon>
        <taxon>Auriscalpiaceae</taxon>
        <taxon>Auriscalpium</taxon>
    </lineage>
</organism>
<reference evidence="1" key="2">
    <citation type="journal article" date="2022" name="New Phytol.">
        <title>Evolutionary transition to the ectomycorrhizal habit in the genomes of a hyperdiverse lineage of mushroom-forming fungi.</title>
        <authorList>
            <person name="Looney B."/>
            <person name="Miyauchi S."/>
            <person name="Morin E."/>
            <person name="Drula E."/>
            <person name="Courty P.E."/>
            <person name="Kohler A."/>
            <person name="Kuo A."/>
            <person name="LaButti K."/>
            <person name="Pangilinan J."/>
            <person name="Lipzen A."/>
            <person name="Riley R."/>
            <person name="Andreopoulos W."/>
            <person name="He G."/>
            <person name="Johnson J."/>
            <person name="Nolan M."/>
            <person name="Tritt A."/>
            <person name="Barry K.W."/>
            <person name="Grigoriev I.V."/>
            <person name="Nagy L.G."/>
            <person name="Hibbett D."/>
            <person name="Henrissat B."/>
            <person name="Matheny P.B."/>
            <person name="Labbe J."/>
            <person name="Martin F.M."/>
        </authorList>
    </citation>
    <scope>NUCLEOTIDE SEQUENCE</scope>
    <source>
        <strain evidence="1">FP105234-sp</strain>
    </source>
</reference>
<proteinExistence type="predicted"/>